<dbReference type="PANTHER" id="PTHR22727">
    <property type="entry name" value="PROTEIN CBG13728"/>
    <property type="match status" value="1"/>
</dbReference>
<dbReference type="Proteomes" id="UP000597762">
    <property type="component" value="Unassembled WGS sequence"/>
</dbReference>
<dbReference type="InterPro" id="IPR056610">
    <property type="entry name" value="Elapor1/2_TNFR-like"/>
</dbReference>
<feature type="transmembrane region" description="Helical" evidence="7">
    <location>
        <begin position="923"/>
        <end position="947"/>
    </location>
</feature>
<protein>
    <submittedName>
        <fullName evidence="9">UPF0577 protein KIAA1324-like homolog</fullName>
    </submittedName>
</protein>
<dbReference type="EMBL" id="CAHIKZ030000246">
    <property type="protein sequence ID" value="CAE1163316.1"/>
    <property type="molecule type" value="Genomic_DNA"/>
</dbReference>
<comment type="similarity">
    <text evidence="2">Belongs to the ELAPOR family.</text>
</comment>
<dbReference type="Pfam" id="PF23091">
    <property type="entry name" value="TNFR_ELAPOR1_6th"/>
    <property type="match status" value="1"/>
</dbReference>
<dbReference type="AlphaFoldDB" id="A0A812AYY3"/>
<reference evidence="9" key="1">
    <citation type="submission" date="2021-01" db="EMBL/GenBank/DDBJ databases">
        <authorList>
            <person name="Li R."/>
            <person name="Bekaert M."/>
        </authorList>
    </citation>
    <scope>NUCLEOTIDE SEQUENCE</scope>
    <source>
        <strain evidence="9">Farmed</strain>
    </source>
</reference>
<dbReference type="PANTHER" id="PTHR22727:SF15">
    <property type="entry name" value="MRH DOMAIN-CONTAINING PROTEIN"/>
    <property type="match status" value="1"/>
</dbReference>
<evidence type="ECO:0000256" key="1">
    <source>
        <dbReference type="ARBA" id="ARBA00004251"/>
    </source>
</evidence>
<dbReference type="GO" id="GO:0005886">
    <property type="term" value="C:plasma membrane"/>
    <property type="evidence" value="ECO:0007669"/>
    <property type="project" value="UniProtKB-SubCell"/>
</dbReference>
<dbReference type="InterPro" id="IPR056607">
    <property type="entry name" value="Elapor1/2_MRH"/>
</dbReference>
<name>A0A812AYY3_ACAPH</name>
<dbReference type="Pfam" id="PF23087">
    <property type="entry name" value="MRH_ELAPOR1_9th"/>
    <property type="match status" value="1"/>
</dbReference>
<proteinExistence type="inferred from homology"/>
<dbReference type="InterPro" id="IPR044865">
    <property type="entry name" value="MRH_dom"/>
</dbReference>
<evidence type="ECO:0000313" key="10">
    <source>
        <dbReference type="Proteomes" id="UP000597762"/>
    </source>
</evidence>
<evidence type="ECO:0000256" key="3">
    <source>
        <dbReference type="ARBA" id="ARBA00022475"/>
    </source>
</evidence>
<keyword evidence="10" id="KW-1185">Reference proteome</keyword>
<comment type="caution">
    <text evidence="9">The sequence shown here is derived from an EMBL/GenBank/DDBJ whole genome shotgun (WGS) entry which is preliminary data.</text>
</comment>
<evidence type="ECO:0000256" key="7">
    <source>
        <dbReference type="SAM" id="Phobius"/>
    </source>
</evidence>
<dbReference type="InterPro" id="IPR056609">
    <property type="entry name" value="Elapor1-like_3rd"/>
</dbReference>
<evidence type="ECO:0000259" key="8">
    <source>
        <dbReference type="PROSITE" id="PS51914"/>
    </source>
</evidence>
<evidence type="ECO:0000256" key="6">
    <source>
        <dbReference type="ARBA" id="ARBA00023180"/>
    </source>
</evidence>
<organism evidence="9 10">
    <name type="scientific">Acanthosepion pharaonis</name>
    <name type="common">Pharaoh cuttlefish</name>
    <name type="synonym">Sepia pharaonis</name>
    <dbReference type="NCBI Taxonomy" id="158019"/>
    <lineage>
        <taxon>Eukaryota</taxon>
        <taxon>Metazoa</taxon>
        <taxon>Spiralia</taxon>
        <taxon>Lophotrochozoa</taxon>
        <taxon>Mollusca</taxon>
        <taxon>Cephalopoda</taxon>
        <taxon>Coleoidea</taxon>
        <taxon>Decapodiformes</taxon>
        <taxon>Sepiida</taxon>
        <taxon>Sepiina</taxon>
        <taxon>Sepiidae</taxon>
        <taxon>Acanthosepion</taxon>
    </lineage>
</organism>
<feature type="transmembrane region" description="Helical" evidence="7">
    <location>
        <begin position="27"/>
        <end position="45"/>
    </location>
</feature>
<evidence type="ECO:0000256" key="4">
    <source>
        <dbReference type="ARBA" id="ARBA00022729"/>
    </source>
</evidence>
<keyword evidence="7" id="KW-0472">Membrane</keyword>
<evidence type="ECO:0000256" key="5">
    <source>
        <dbReference type="ARBA" id="ARBA00023157"/>
    </source>
</evidence>
<dbReference type="PROSITE" id="PS51914">
    <property type="entry name" value="MRH"/>
    <property type="match status" value="1"/>
</dbReference>
<dbReference type="Gene3D" id="2.70.130.10">
    <property type="entry name" value="Mannose-6-phosphate receptor binding domain"/>
    <property type="match status" value="1"/>
</dbReference>
<evidence type="ECO:0000256" key="2">
    <source>
        <dbReference type="ARBA" id="ARBA00007627"/>
    </source>
</evidence>
<dbReference type="Pfam" id="PF23032">
    <property type="entry name" value="GBD_ELAPOR1-like_3rd"/>
    <property type="match status" value="1"/>
</dbReference>
<keyword evidence="4" id="KW-0732">Signal</keyword>
<gene>
    <name evidence="9" type="ORF">SPHA_7637</name>
</gene>
<dbReference type="InterPro" id="IPR009011">
    <property type="entry name" value="Man6P_isomerase_rcpt-bd_dom_sf"/>
</dbReference>
<keyword evidence="3" id="KW-1003">Cell membrane</keyword>
<feature type="domain" description="MRH" evidence="8">
    <location>
        <begin position="683"/>
        <end position="875"/>
    </location>
</feature>
<dbReference type="Pfam" id="PF23031">
    <property type="entry name" value="GBD_ELAPOR1"/>
    <property type="match status" value="1"/>
</dbReference>
<keyword evidence="6" id="KW-0325">Glycoprotein</keyword>
<accession>A0A812AYY3</accession>
<dbReference type="InterPro" id="IPR039181">
    <property type="entry name" value="Elapor1/2"/>
</dbReference>
<dbReference type="OrthoDB" id="439917at2759"/>
<dbReference type="SMART" id="SM01411">
    <property type="entry name" value="Ephrin_rec_like"/>
    <property type="match status" value="3"/>
</dbReference>
<comment type="subcellular location">
    <subcellularLocation>
        <location evidence="1">Cell membrane</location>
        <topology evidence="1">Single-pass type I membrane protein</topology>
    </subcellularLocation>
</comment>
<keyword evidence="7" id="KW-1133">Transmembrane helix</keyword>
<dbReference type="InterPro" id="IPR009030">
    <property type="entry name" value="Growth_fac_rcpt_cys_sf"/>
</dbReference>
<keyword evidence="7" id="KW-0812">Transmembrane</keyword>
<dbReference type="InterPro" id="IPR056608">
    <property type="entry name" value="Elapor1/2_GBD"/>
</dbReference>
<dbReference type="Gene3D" id="2.10.50.10">
    <property type="entry name" value="Tumor Necrosis Factor Receptor, subunit A, domain 2"/>
    <property type="match status" value="2"/>
</dbReference>
<dbReference type="SUPFAM" id="SSF57184">
    <property type="entry name" value="Growth factor receptor domain"/>
    <property type="match status" value="2"/>
</dbReference>
<sequence length="1039" mass="116115">MVSSIISDIIVYKTGFAVNRNHRRSSLFTILLFNSLLFLCSFHAWSKPFLVAADELPTCLPKDFHYEYTECDKFGGRWRVSVPDPHKCTGGVPNAPIRGKDCTFTCDAGQYLDIQGDQECHSCPKGTYSLGGGVRFDSWDHLPPGFYIKTERFSEISLLSKDSQYSTDTTNCSSSGWIPKGNFIAAYPKECATSLVYTANLVKAGSVTFEYQFSESASLLHFLVQNNQCQNLDDNRSNQYPPATEEGQWHQISLPLKSGLNVLFWKALSLLSSDDDESALRPVLIRKIEVKGVAFSSECTKCRNGTFSDRVGASYCQECPENTYSQRGASECKKCDPKTEYSTRESGSCKKKHPCTEMDYYEYETPCDKGGQTQTKYLWMKPKRCRTDLPGAKQLPAPGKMERCPQCNPGMMLIPGVGCQFCKNDEYSDGASPCEKCPVSTSPQIGYTYKWWNSMPPNVTSHCFNFEEKECVTNSGWMPAKEYVRTQYGPGELGYLLLVMEVPGFRGNEAVILDKEVKLSQLTFVFETNCSGQCYLYFMVDHQSSRPNVVKKWFGTQQKQSFVFPIMRNGTTKFSWIFMHSQWISDKGRDIGQMYITDYARIYSIEITNTITGGAGSCQKCPIGTRQDGCVPCPDGQYIDVNTTKCTPCPSNTVVHAGDAWGIESCKPCGPGLQAFGGHQCVSDCMYKDPVNNRDYNFKKLSGFQHVTGGHLFTSAGTQYYHGFNISLCGSPNGQKATCINNVTTLPKEPLGGPRTLTASICRSTLVPSRDHTSLVSTQPVSLGDHLVKIITDGNMTKEFMETGFEINDEDIHFHYKAESPTAACPNGRETIITLRCDVKQDKRGTIDLPPKCPDGTCDGCTFHFLWRSQHACPVCKDKDYDVIVGECINGEQTVHYYPPKHCMIISGEKPVTKKKKCSSIPFAIEIGSICALSVGLLLLSLVVYCWKKNKKLEYKYMMLVENSAGEKELPAADTCALDDGEEEHFDVVDFPKDTKRKSLLKTIRSKIGSKKDHSFQELEDNFVGMGLRTWTDDTKQPL</sequence>
<evidence type="ECO:0000313" key="9">
    <source>
        <dbReference type="EMBL" id="CAE1163316.1"/>
    </source>
</evidence>
<dbReference type="SUPFAM" id="SSF50911">
    <property type="entry name" value="Mannose 6-phosphate receptor domain"/>
    <property type="match status" value="1"/>
</dbReference>
<keyword evidence="5" id="KW-1015">Disulfide bond</keyword>